<sequence>MYNNAPMGSLAAGAGGAAASAPFVGLQAVWIGLATFTLVSACLALKRILPKRSS</sequence>
<dbReference type="Proteomes" id="UP000272400">
    <property type="component" value="Unassembled WGS sequence"/>
</dbReference>
<dbReference type="AlphaFoldDB" id="A0A3N1D7X4"/>
<gene>
    <name evidence="2" type="ORF">EDD29_7326</name>
</gene>
<evidence type="ECO:0000313" key="3">
    <source>
        <dbReference type="Proteomes" id="UP000272400"/>
    </source>
</evidence>
<reference evidence="2 3" key="1">
    <citation type="submission" date="2018-11" db="EMBL/GenBank/DDBJ databases">
        <title>Sequencing the genomes of 1000 actinobacteria strains.</title>
        <authorList>
            <person name="Klenk H.-P."/>
        </authorList>
    </citation>
    <scope>NUCLEOTIDE SEQUENCE [LARGE SCALE GENOMIC DNA]</scope>
    <source>
        <strain evidence="2 3">DSM 44254</strain>
    </source>
</reference>
<evidence type="ECO:0000256" key="1">
    <source>
        <dbReference type="SAM" id="Phobius"/>
    </source>
</evidence>
<keyword evidence="1" id="KW-0812">Transmembrane</keyword>
<organism evidence="2 3">
    <name type="scientific">Actinocorallia herbida</name>
    <dbReference type="NCBI Taxonomy" id="58109"/>
    <lineage>
        <taxon>Bacteria</taxon>
        <taxon>Bacillati</taxon>
        <taxon>Actinomycetota</taxon>
        <taxon>Actinomycetes</taxon>
        <taxon>Streptosporangiales</taxon>
        <taxon>Thermomonosporaceae</taxon>
        <taxon>Actinocorallia</taxon>
    </lineage>
</organism>
<dbReference type="EMBL" id="RJKE01000001">
    <property type="protein sequence ID" value="ROO89624.1"/>
    <property type="molecule type" value="Genomic_DNA"/>
</dbReference>
<keyword evidence="1" id="KW-0472">Membrane</keyword>
<accession>A0A3N1D7X4</accession>
<keyword evidence="3" id="KW-1185">Reference proteome</keyword>
<evidence type="ECO:0000313" key="2">
    <source>
        <dbReference type="EMBL" id="ROO89624.1"/>
    </source>
</evidence>
<protein>
    <submittedName>
        <fullName evidence="2">Uncharacterized protein</fullName>
    </submittedName>
</protein>
<keyword evidence="1" id="KW-1133">Transmembrane helix</keyword>
<comment type="caution">
    <text evidence="2">The sequence shown here is derived from an EMBL/GenBank/DDBJ whole genome shotgun (WGS) entry which is preliminary data.</text>
</comment>
<feature type="transmembrane region" description="Helical" evidence="1">
    <location>
        <begin position="30"/>
        <end position="49"/>
    </location>
</feature>
<name>A0A3N1D7X4_9ACTN</name>
<proteinExistence type="predicted"/>